<dbReference type="NCBIfam" id="TIGR02532">
    <property type="entry name" value="IV_pilin_GFxxxE"/>
    <property type="match status" value="1"/>
</dbReference>
<dbReference type="SUPFAM" id="SSF54523">
    <property type="entry name" value="Pili subunits"/>
    <property type="match status" value="1"/>
</dbReference>
<evidence type="ECO:0000313" key="2">
    <source>
        <dbReference type="EMBL" id="TQE94463.1"/>
    </source>
</evidence>
<gene>
    <name evidence="2" type="ORF">FKY71_17640</name>
</gene>
<dbReference type="Proteomes" id="UP000315400">
    <property type="component" value="Unassembled WGS sequence"/>
</dbReference>
<dbReference type="GO" id="GO:0043683">
    <property type="term" value="P:type IV pilus assembly"/>
    <property type="evidence" value="ECO:0007669"/>
    <property type="project" value="InterPro"/>
</dbReference>
<dbReference type="InterPro" id="IPR031982">
    <property type="entry name" value="PilE-like"/>
</dbReference>
<dbReference type="AlphaFoldDB" id="A0A540VEA6"/>
<keyword evidence="1" id="KW-0472">Membrane</keyword>
<evidence type="ECO:0000313" key="3">
    <source>
        <dbReference type="Proteomes" id="UP000315400"/>
    </source>
</evidence>
<protein>
    <submittedName>
        <fullName evidence="2">Prepilin-type N-terminal cleavage/methylation domain-containing protein</fullName>
    </submittedName>
</protein>
<organism evidence="2 3">
    <name type="scientific">Spiribacter salinus</name>
    <dbReference type="NCBI Taxonomy" id="1335746"/>
    <lineage>
        <taxon>Bacteria</taxon>
        <taxon>Pseudomonadati</taxon>
        <taxon>Pseudomonadota</taxon>
        <taxon>Gammaproteobacteria</taxon>
        <taxon>Chromatiales</taxon>
        <taxon>Ectothiorhodospiraceae</taxon>
        <taxon>Spiribacter</taxon>
    </lineage>
</organism>
<proteinExistence type="predicted"/>
<sequence>MIYRAKLVRPSGRSAGFTLIELLIAIAILAIIMGIAIPSYNQWVIESNRADAKGALFGAAQTLERCFTRYSAYDDSDCGLQDGQTEMSENDKYEISIATTDTTFDLTATPQGSQTSDTECVNFTLDETGLKGISGAGDVADCW</sequence>
<feature type="transmembrane region" description="Helical" evidence="1">
    <location>
        <begin position="20"/>
        <end position="40"/>
    </location>
</feature>
<dbReference type="Gene3D" id="3.30.700.10">
    <property type="entry name" value="Glycoprotein, Type 4 Pilin"/>
    <property type="match status" value="1"/>
</dbReference>
<evidence type="ECO:0000256" key="1">
    <source>
        <dbReference type="SAM" id="Phobius"/>
    </source>
</evidence>
<keyword evidence="1" id="KW-0812">Transmembrane</keyword>
<accession>A0A540VEA6</accession>
<dbReference type="Pfam" id="PF16732">
    <property type="entry name" value="ComP_DUS"/>
    <property type="match status" value="1"/>
</dbReference>
<name>A0A540VEA6_9GAMM</name>
<dbReference type="PROSITE" id="PS00409">
    <property type="entry name" value="PROKAR_NTER_METHYL"/>
    <property type="match status" value="1"/>
</dbReference>
<keyword evidence="1" id="KW-1133">Transmembrane helix</keyword>
<dbReference type="Pfam" id="PF07963">
    <property type="entry name" value="N_methyl"/>
    <property type="match status" value="1"/>
</dbReference>
<dbReference type="EMBL" id="VIFK01000422">
    <property type="protein sequence ID" value="TQE94463.1"/>
    <property type="molecule type" value="Genomic_DNA"/>
</dbReference>
<comment type="caution">
    <text evidence="2">The sequence shown here is derived from an EMBL/GenBank/DDBJ whole genome shotgun (WGS) entry which is preliminary data.</text>
</comment>
<dbReference type="InterPro" id="IPR045584">
    <property type="entry name" value="Pilin-like"/>
</dbReference>
<dbReference type="InterPro" id="IPR012902">
    <property type="entry name" value="N_methyl_site"/>
</dbReference>
<reference evidence="2 3" key="1">
    <citation type="submission" date="2019-06" db="EMBL/GenBank/DDBJ databases">
        <title>Metagenome assembled Genome of Spiribacter salinus SL48-SHIP from the microbial mat of Salt Lake 48 (Novosibirsk region, Russia).</title>
        <authorList>
            <person name="Shipova A."/>
            <person name="Rozanov A.S."/>
            <person name="Bryanskaya A.V."/>
            <person name="Peltek S.E."/>
        </authorList>
    </citation>
    <scope>NUCLEOTIDE SEQUENCE [LARGE SCALE GENOMIC DNA]</scope>
    <source>
        <strain evidence="2">SL48-SHIP-2</strain>
    </source>
</reference>